<keyword evidence="5 6" id="KW-0472">Membrane</keyword>
<feature type="transmembrane region" description="Helical" evidence="6">
    <location>
        <begin position="170"/>
        <end position="198"/>
    </location>
</feature>
<dbReference type="InterPro" id="IPR051790">
    <property type="entry name" value="Cytochrome_c-biogenesis_DsbD"/>
</dbReference>
<name>A0A350HA81_UNCW3</name>
<dbReference type="AlphaFoldDB" id="A0A350HA81"/>
<feature type="domain" description="Cytochrome C biogenesis protein transmembrane" evidence="7">
    <location>
        <begin position="20"/>
        <end position="211"/>
    </location>
</feature>
<dbReference type="EMBL" id="DMZY01000136">
    <property type="protein sequence ID" value="HAV92447.1"/>
    <property type="molecule type" value="Genomic_DNA"/>
</dbReference>
<dbReference type="PANTHER" id="PTHR31272:SF9">
    <property type="entry name" value="BLL1027 PROTEIN"/>
    <property type="match status" value="1"/>
</dbReference>
<feature type="transmembrane region" description="Helical" evidence="6">
    <location>
        <begin position="95"/>
        <end position="115"/>
    </location>
</feature>
<protein>
    <submittedName>
        <fullName evidence="8">Cytochrome C biogenesis protein</fullName>
    </submittedName>
</protein>
<accession>A0A350HA81</accession>
<evidence type="ECO:0000256" key="4">
    <source>
        <dbReference type="ARBA" id="ARBA00022989"/>
    </source>
</evidence>
<sequence>MVESLFNNLYTWLTQSILFSLIASFIWGLLSIILSPCHLSSIPLLTAVIMRDKEITHKKSLLYSIFFSLGVFLSIIVLGLVTSILGRILGDIGKVGSIAVSSVFIIFGFVFLDVIKLDFLDFSLVKNISSKTRLSSFVIGFLFGIGVGPCTFGFMAPVLALSFKVAGTNFLYALSLILIFALGHSIVIILGLSFMTFLSKTLKWSAESKSALVIRRI</sequence>
<evidence type="ECO:0000259" key="7">
    <source>
        <dbReference type="Pfam" id="PF02683"/>
    </source>
</evidence>
<comment type="similarity">
    <text evidence="2">Belongs to the DsbD family.</text>
</comment>
<evidence type="ECO:0000256" key="3">
    <source>
        <dbReference type="ARBA" id="ARBA00022692"/>
    </source>
</evidence>
<comment type="subcellular location">
    <subcellularLocation>
        <location evidence="1">Membrane</location>
        <topology evidence="1">Multi-pass membrane protein</topology>
    </subcellularLocation>
</comment>
<feature type="transmembrane region" description="Helical" evidence="6">
    <location>
        <begin position="12"/>
        <end position="39"/>
    </location>
</feature>
<reference evidence="8 9" key="1">
    <citation type="journal article" date="2018" name="Nat. Biotechnol.">
        <title>A standardized bacterial taxonomy based on genome phylogeny substantially revises the tree of life.</title>
        <authorList>
            <person name="Parks D.H."/>
            <person name="Chuvochina M."/>
            <person name="Waite D.W."/>
            <person name="Rinke C."/>
            <person name="Skarshewski A."/>
            <person name="Chaumeil P.A."/>
            <person name="Hugenholtz P."/>
        </authorList>
    </citation>
    <scope>NUCLEOTIDE SEQUENCE [LARGE SCALE GENOMIC DNA]</scope>
    <source>
        <strain evidence="8">UBA9956</strain>
    </source>
</reference>
<dbReference type="Pfam" id="PF02683">
    <property type="entry name" value="DsbD_TM"/>
    <property type="match status" value="1"/>
</dbReference>
<organism evidence="8 9">
    <name type="scientific">candidate division WOR-3 bacterium</name>
    <dbReference type="NCBI Taxonomy" id="2052148"/>
    <lineage>
        <taxon>Bacteria</taxon>
        <taxon>Bacteria division WOR-3</taxon>
    </lineage>
</organism>
<feature type="transmembrane region" description="Helical" evidence="6">
    <location>
        <begin position="60"/>
        <end position="89"/>
    </location>
</feature>
<keyword evidence="4 6" id="KW-1133">Transmembrane helix</keyword>
<evidence type="ECO:0000256" key="5">
    <source>
        <dbReference type="ARBA" id="ARBA00023136"/>
    </source>
</evidence>
<comment type="caution">
    <text evidence="8">The sequence shown here is derived from an EMBL/GenBank/DDBJ whole genome shotgun (WGS) entry which is preliminary data.</text>
</comment>
<evidence type="ECO:0000313" key="8">
    <source>
        <dbReference type="EMBL" id="HAV92447.1"/>
    </source>
</evidence>
<dbReference type="GO" id="GO:0016020">
    <property type="term" value="C:membrane"/>
    <property type="evidence" value="ECO:0007669"/>
    <property type="project" value="UniProtKB-SubCell"/>
</dbReference>
<evidence type="ECO:0000256" key="6">
    <source>
        <dbReference type="SAM" id="Phobius"/>
    </source>
</evidence>
<evidence type="ECO:0000256" key="2">
    <source>
        <dbReference type="ARBA" id="ARBA00006143"/>
    </source>
</evidence>
<evidence type="ECO:0000313" key="9">
    <source>
        <dbReference type="Proteomes" id="UP000264062"/>
    </source>
</evidence>
<evidence type="ECO:0000256" key="1">
    <source>
        <dbReference type="ARBA" id="ARBA00004141"/>
    </source>
</evidence>
<keyword evidence="3 6" id="KW-0812">Transmembrane</keyword>
<dbReference type="InterPro" id="IPR003834">
    <property type="entry name" value="Cyt_c_assmbl_TM_dom"/>
</dbReference>
<dbReference type="GO" id="GO:0017004">
    <property type="term" value="P:cytochrome complex assembly"/>
    <property type="evidence" value="ECO:0007669"/>
    <property type="project" value="InterPro"/>
</dbReference>
<gene>
    <name evidence="8" type="ORF">DCW38_04620</name>
</gene>
<dbReference type="Proteomes" id="UP000264062">
    <property type="component" value="Unassembled WGS sequence"/>
</dbReference>
<dbReference type="PANTHER" id="PTHR31272">
    <property type="entry name" value="CYTOCHROME C-TYPE BIOGENESIS PROTEIN HI_1454-RELATED"/>
    <property type="match status" value="1"/>
</dbReference>
<feature type="transmembrane region" description="Helical" evidence="6">
    <location>
        <begin position="136"/>
        <end position="158"/>
    </location>
</feature>
<proteinExistence type="inferred from homology"/>